<protein>
    <submittedName>
        <fullName evidence="2">Uncharacterized protein</fullName>
    </submittedName>
</protein>
<reference evidence="2 3" key="1">
    <citation type="submission" date="2018-11" db="EMBL/GenBank/DDBJ databases">
        <authorList>
            <consortium name="Pathogen Informatics"/>
        </authorList>
    </citation>
    <scope>NUCLEOTIDE SEQUENCE [LARGE SCALE GENOMIC DNA]</scope>
    <source>
        <strain>Denwood</strain>
        <strain evidence="3">Zambia</strain>
    </source>
</reference>
<dbReference type="AlphaFoldDB" id="A0A3P8ID73"/>
<proteinExistence type="predicted"/>
<evidence type="ECO:0000256" key="1">
    <source>
        <dbReference type="SAM" id="Phobius"/>
    </source>
</evidence>
<feature type="transmembrane region" description="Helical" evidence="1">
    <location>
        <begin position="28"/>
        <end position="51"/>
    </location>
</feature>
<keyword evidence="1" id="KW-0472">Membrane</keyword>
<keyword evidence="1" id="KW-0812">Transmembrane</keyword>
<evidence type="ECO:0000313" key="3">
    <source>
        <dbReference type="Proteomes" id="UP000269396"/>
    </source>
</evidence>
<feature type="transmembrane region" description="Helical" evidence="1">
    <location>
        <begin position="63"/>
        <end position="79"/>
    </location>
</feature>
<name>A0A3P8ID73_9TREM</name>
<dbReference type="Proteomes" id="UP000269396">
    <property type="component" value="Unassembled WGS sequence"/>
</dbReference>
<accession>A0A3P8ID73</accession>
<evidence type="ECO:0000313" key="2">
    <source>
        <dbReference type="EMBL" id="VDP55823.1"/>
    </source>
</evidence>
<keyword evidence="3" id="KW-1185">Reference proteome</keyword>
<keyword evidence="1" id="KW-1133">Transmembrane helix</keyword>
<sequence length="80" mass="9313">MLPFLLILYFLSFTSVYLQCPVILFRPILLSLPLYGITVATHIFFPCTLISPYGLRLIFFKKISDLPCFVLFLVFIPFMD</sequence>
<gene>
    <name evidence="2" type="ORF">SMTD_LOCUS10747</name>
</gene>
<organism evidence="2 3">
    <name type="scientific">Schistosoma mattheei</name>
    <dbReference type="NCBI Taxonomy" id="31246"/>
    <lineage>
        <taxon>Eukaryota</taxon>
        <taxon>Metazoa</taxon>
        <taxon>Spiralia</taxon>
        <taxon>Lophotrochozoa</taxon>
        <taxon>Platyhelminthes</taxon>
        <taxon>Trematoda</taxon>
        <taxon>Digenea</taxon>
        <taxon>Strigeidida</taxon>
        <taxon>Schistosomatoidea</taxon>
        <taxon>Schistosomatidae</taxon>
        <taxon>Schistosoma</taxon>
    </lineage>
</organism>
<dbReference type="EMBL" id="UZAL01030840">
    <property type="protein sequence ID" value="VDP55823.1"/>
    <property type="molecule type" value="Genomic_DNA"/>
</dbReference>